<dbReference type="GO" id="GO:0003677">
    <property type="term" value="F:DNA binding"/>
    <property type="evidence" value="ECO:0007669"/>
    <property type="project" value="InterPro"/>
</dbReference>
<dbReference type="InterPro" id="IPR010982">
    <property type="entry name" value="Lambda_DNA-bd_dom_sf"/>
</dbReference>
<dbReference type="InterPro" id="IPR001387">
    <property type="entry name" value="Cro/C1-type_HTH"/>
</dbReference>
<dbReference type="AlphaFoldDB" id="A0A645H6M2"/>
<protein>
    <recommendedName>
        <fullName evidence="1">HTH cro/C1-type domain-containing protein</fullName>
    </recommendedName>
</protein>
<gene>
    <name evidence="2" type="ORF">SDC9_182171</name>
</gene>
<dbReference type="EMBL" id="VSSQ01087839">
    <property type="protein sequence ID" value="MPN34677.1"/>
    <property type="molecule type" value="Genomic_DNA"/>
</dbReference>
<dbReference type="PROSITE" id="PS50943">
    <property type="entry name" value="HTH_CROC1"/>
    <property type="match status" value="1"/>
</dbReference>
<organism evidence="2">
    <name type="scientific">bioreactor metagenome</name>
    <dbReference type="NCBI Taxonomy" id="1076179"/>
    <lineage>
        <taxon>unclassified sequences</taxon>
        <taxon>metagenomes</taxon>
        <taxon>ecological metagenomes</taxon>
    </lineage>
</organism>
<dbReference type="SMART" id="SM00530">
    <property type="entry name" value="HTH_XRE"/>
    <property type="match status" value="1"/>
</dbReference>
<dbReference type="Pfam" id="PF01381">
    <property type="entry name" value="HTH_3"/>
    <property type="match status" value="1"/>
</dbReference>
<reference evidence="2" key="1">
    <citation type="submission" date="2019-08" db="EMBL/GenBank/DDBJ databases">
        <authorList>
            <person name="Kucharzyk K."/>
            <person name="Murdoch R.W."/>
            <person name="Higgins S."/>
            <person name="Loffler F."/>
        </authorList>
    </citation>
    <scope>NUCLEOTIDE SEQUENCE</scope>
</reference>
<comment type="caution">
    <text evidence="2">The sequence shown here is derived from an EMBL/GenBank/DDBJ whole genome shotgun (WGS) entry which is preliminary data.</text>
</comment>
<dbReference type="SUPFAM" id="SSF47413">
    <property type="entry name" value="lambda repressor-like DNA-binding domains"/>
    <property type="match status" value="1"/>
</dbReference>
<accession>A0A645H6M2</accession>
<sequence>MTDANSGASIVAMVNNNLKSIRERLGLTQDDFALEIGCSQGNVSHYECQRQDVPPDVAHLVIGAAKKRGIAISFDDIYVLTEPSAAEQKKAA</sequence>
<dbReference type="Gene3D" id="1.10.260.40">
    <property type="entry name" value="lambda repressor-like DNA-binding domains"/>
    <property type="match status" value="1"/>
</dbReference>
<evidence type="ECO:0000259" key="1">
    <source>
        <dbReference type="PROSITE" id="PS50943"/>
    </source>
</evidence>
<feature type="domain" description="HTH cro/C1-type" evidence="1">
    <location>
        <begin position="18"/>
        <end position="47"/>
    </location>
</feature>
<evidence type="ECO:0000313" key="2">
    <source>
        <dbReference type="EMBL" id="MPN34677.1"/>
    </source>
</evidence>
<dbReference type="CDD" id="cd00093">
    <property type="entry name" value="HTH_XRE"/>
    <property type="match status" value="1"/>
</dbReference>
<name>A0A645H6M2_9ZZZZ</name>
<proteinExistence type="predicted"/>